<gene>
    <name evidence="3" type="ORF">FJV41_30720</name>
</gene>
<protein>
    <submittedName>
        <fullName evidence="3">FecR domain-containing protein</fullName>
    </submittedName>
</protein>
<evidence type="ECO:0000313" key="4">
    <source>
        <dbReference type="Proteomes" id="UP000315369"/>
    </source>
</evidence>
<dbReference type="Pfam" id="PF04773">
    <property type="entry name" value="FecR"/>
    <property type="match status" value="1"/>
</dbReference>
<organism evidence="3 4">
    <name type="scientific">Myxococcus llanfairpwllgwyngyllgogerychwyrndrobwllllantysiliogogogochensis</name>
    <dbReference type="NCBI Taxonomy" id="2590453"/>
    <lineage>
        <taxon>Bacteria</taxon>
        <taxon>Pseudomonadati</taxon>
        <taxon>Myxococcota</taxon>
        <taxon>Myxococcia</taxon>
        <taxon>Myxococcales</taxon>
        <taxon>Cystobacterineae</taxon>
        <taxon>Myxococcaceae</taxon>
        <taxon>Myxococcus</taxon>
    </lineage>
</organism>
<dbReference type="Gene3D" id="2.60.40.10">
    <property type="entry name" value="Immunoglobulins"/>
    <property type="match status" value="1"/>
</dbReference>
<dbReference type="OrthoDB" id="9813091at2"/>
<dbReference type="Proteomes" id="UP000315369">
    <property type="component" value="Unassembled WGS sequence"/>
</dbReference>
<dbReference type="InterPro" id="IPR006860">
    <property type="entry name" value="FecR"/>
</dbReference>
<sequence length="390" mass="40673">MTRTLPCLMVFALAAFQARAEDAAVGPCGGLRFVNGRVEMGRKLEPKGPATEACLKHVAEALAARPAIRAVTVAARLPDAERLDGQGLAVAKAAADILVSAGVSRTRVSAVAPPAVPGEPGQLQLAYVERPTQPRVARVRAASGEVSAGAAPDELRPRGVGDSLYTGELFHTSKDASAELELADASRVRVLSDSMLRLGAIELGANAKRVVRLELMRGSVETLAAPGGDGSVFEVRTRGAVAGVRGTQFRVSAQEDGGSRLETLEGKVALGAEKGEVEVAGGQGSRVLPGAAPEPPRPLLAAPLLNGPRGGSFTTAPKLEWFTVPGAKTYRVELGRTADFAAGVRTFESQAQEFAVPAGLAGKWFWRVLPVDADGFIGFPSKIFAFDLRP</sequence>
<feature type="signal peptide" evidence="1">
    <location>
        <begin position="1"/>
        <end position="20"/>
    </location>
</feature>
<dbReference type="PANTHER" id="PTHR38731">
    <property type="entry name" value="LIPL45-RELATED LIPOPROTEIN-RELATED"/>
    <property type="match status" value="1"/>
</dbReference>
<accession>A0A540WUJ8</accession>
<evidence type="ECO:0000256" key="1">
    <source>
        <dbReference type="SAM" id="SignalP"/>
    </source>
</evidence>
<evidence type="ECO:0000313" key="3">
    <source>
        <dbReference type="EMBL" id="TQF12114.1"/>
    </source>
</evidence>
<dbReference type="EMBL" id="VIFM01000154">
    <property type="protein sequence ID" value="TQF12114.1"/>
    <property type="molecule type" value="Genomic_DNA"/>
</dbReference>
<keyword evidence="4" id="KW-1185">Reference proteome</keyword>
<dbReference type="Gene3D" id="2.60.120.1440">
    <property type="match status" value="1"/>
</dbReference>
<keyword evidence="1" id="KW-0732">Signal</keyword>
<dbReference type="RefSeq" id="WP_141646146.1">
    <property type="nucleotide sequence ID" value="NZ_VIFM01000154.1"/>
</dbReference>
<name>A0A540WUJ8_9BACT</name>
<evidence type="ECO:0000259" key="2">
    <source>
        <dbReference type="Pfam" id="PF04773"/>
    </source>
</evidence>
<proteinExistence type="predicted"/>
<feature type="domain" description="FecR protein" evidence="2">
    <location>
        <begin position="171"/>
        <end position="268"/>
    </location>
</feature>
<dbReference type="InterPro" id="IPR013783">
    <property type="entry name" value="Ig-like_fold"/>
</dbReference>
<dbReference type="AlphaFoldDB" id="A0A540WUJ8"/>
<reference evidence="3 4" key="1">
    <citation type="submission" date="2019-06" db="EMBL/GenBank/DDBJ databases">
        <authorList>
            <person name="Livingstone P."/>
            <person name="Whitworth D."/>
        </authorList>
    </citation>
    <scope>NUCLEOTIDE SEQUENCE [LARGE SCALE GENOMIC DNA]</scope>
    <source>
        <strain evidence="3 4">AM401</strain>
    </source>
</reference>
<feature type="chain" id="PRO_5021714692" evidence="1">
    <location>
        <begin position="21"/>
        <end position="390"/>
    </location>
</feature>
<comment type="caution">
    <text evidence="3">The sequence shown here is derived from an EMBL/GenBank/DDBJ whole genome shotgun (WGS) entry which is preliminary data.</text>
</comment>